<dbReference type="OrthoDB" id="1434354at2759"/>
<dbReference type="AlphaFoldDB" id="A0A8H7EU32"/>
<dbReference type="InterPro" id="IPR001251">
    <property type="entry name" value="CRAL-TRIO_dom"/>
</dbReference>
<dbReference type="PANTHER" id="PTHR45657">
    <property type="entry name" value="CRAL-TRIO DOMAIN-CONTAINING PROTEIN YKL091C-RELATED"/>
    <property type="match status" value="1"/>
</dbReference>
<accession>A0A8H7EU32</accession>
<sequence>MELLQNYYPETLRHVFIVNAPYLFTTVWNIARVFINEQVTAQRTDMTLRKFHILGQDYQTVLLEYISAENLPKFLGGSCECKHISGGCVPSSNMGNIPKLPEDIDNERVETTYTTEVVSSWKK</sequence>
<comment type="caution">
    <text evidence="2">The sequence shown here is derived from an EMBL/GenBank/DDBJ whole genome shotgun (WGS) entry which is preliminary data.</text>
</comment>
<dbReference type="CDD" id="cd00170">
    <property type="entry name" value="SEC14"/>
    <property type="match status" value="1"/>
</dbReference>
<organism evidence="2 3">
    <name type="scientific">Apophysomyces ossiformis</name>
    <dbReference type="NCBI Taxonomy" id="679940"/>
    <lineage>
        <taxon>Eukaryota</taxon>
        <taxon>Fungi</taxon>
        <taxon>Fungi incertae sedis</taxon>
        <taxon>Mucoromycota</taxon>
        <taxon>Mucoromycotina</taxon>
        <taxon>Mucoromycetes</taxon>
        <taxon>Mucorales</taxon>
        <taxon>Mucorineae</taxon>
        <taxon>Mucoraceae</taxon>
        <taxon>Apophysomyces</taxon>
    </lineage>
</organism>
<dbReference type="InterPro" id="IPR036865">
    <property type="entry name" value="CRAL-TRIO_dom_sf"/>
</dbReference>
<dbReference type="InterPro" id="IPR051026">
    <property type="entry name" value="PI/PC_transfer"/>
</dbReference>
<dbReference type="Proteomes" id="UP000605846">
    <property type="component" value="Unassembled WGS sequence"/>
</dbReference>
<dbReference type="PANTHER" id="PTHR45657:SF1">
    <property type="entry name" value="CRAL-TRIO DOMAIN-CONTAINING PROTEIN YKL091C-RELATED"/>
    <property type="match status" value="1"/>
</dbReference>
<dbReference type="EMBL" id="JABAYA010000059">
    <property type="protein sequence ID" value="KAF7727348.1"/>
    <property type="molecule type" value="Genomic_DNA"/>
</dbReference>
<dbReference type="PROSITE" id="PS50191">
    <property type="entry name" value="CRAL_TRIO"/>
    <property type="match status" value="1"/>
</dbReference>
<feature type="domain" description="CRAL-TRIO" evidence="1">
    <location>
        <begin position="1"/>
        <end position="83"/>
    </location>
</feature>
<protein>
    <submittedName>
        <fullName evidence="2">Cytosolic factor, phosphatidylinositol/phosphatidylcholine transfer protein</fullName>
    </submittedName>
</protein>
<dbReference type="Gene3D" id="3.40.525.10">
    <property type="entry name" value="CRAL-TRIO lipid binding domain"/>
    <property type="match status" value="1"/>
</dbReference>
<evidence type="ECO:0000313" key="2">
    <source>
        <dbReference type="EMBL" id="KAF7727348.1"/>
    </source>
</evidence>
<dbReference type="Pfam" id="PF00650">
    <property type="entry name" value="CRAL_TRIO"/>
    <property type="match status" value="1"/>
</dbReference>
<keyword evidence="3" id="KW-1185">Reference proteome</keyword>
<reference evidence="2" key="1">
    <citation type="submission" date="2020-01" db="EMBL/GenBank/DDBJ databases">
        <title>Genome Sequencing of Three Apophysomyces-Like Fungal Strains Confirms a Novel Fungal Genus in the Mucoromycota with divergent Burkholderia-like Endosymbiotic Bacteria.</title>
        <authorList>
            <person name="Stajich J.E."/>
            <person name="Macias A.M."/>
            <person name="Carter-House D."/>
            <person name="Lovett B."/>
            <person name="Kasson L.R."/>
            <person name="Berry K."/>
            <person name="Grigoriev I."/>
            <person name="Chang Y."/>
            <person name="Spatafora J."/>
            <person name="Kasson M.T."/>
        </authorList>
    </citation>
    <scope>NUCLEOTIDE SEQUENCE</scope>
    <source>
        <strain evidence="2">NRRL A-21654</strain>
    </source>
</reference>
<gene>
    <name evidence="2" type="primary">SEC14_1</name>
    <name evidence="2" type="ORF">EC973_007657</name>
</gene>
<name>A0A8H7EU32_9FUNG</name>
<evidence type="ECO:0000259" key="1">
    <source>
        <dbReference type="PROSITE" id="PS50191"/>
    </source>
</evidence>
<dbReference type="SUPFAM" id="SSF52087">
    <property type="entry name" value="CRAL/TRIO domain"/>
    <property type="match status" value="1"/>
</dbReference>
<evidence type="ECO:0000313" key="3">
    <source>
        <dbReference type="Proteomes" id="UP000605846"/>
    </source>
</evidence>
<proteinExistence type="predicted"/>